<comment type="subcellular location">
    <subcellularLocation>
        <location evidence="1">Membrane</location>
        <topology evidence="1">Multi-pass membrane protein</topology>
    </subcellularLocation>
</comment>
<gene>
    <name evidence="7" type="ORF">O9G_002082</name>
</gene>
<dbReference type="GO" id="GO:0016020">
    <property type="term" value="C:membrane"/>
    <property type="evidence" value="ECO:0007669"/>
    <property type="project" value="UniProtKB-SubCell"/>
</dbReference>
<evidence type="ECO:0000313" key="7">
    <source>
        <dbReference type="EMBL" id="EPZ34509.1"/>
    </source>
</evidence>
<accession>A0A075B0L6</accession>
<feature type="transmembrane region" description="Helical" evidence="5">
    <location>
        <begin position="263"/>
        <end position="283"/>
    </location>
</feature>
<evidence type="ECO:0000256" key="2">
    <source>
        <dbReference type="ARBA" id="ARBA00022692"/>
    </source>
</evidence>
<dbReference type="EMBL" id="KE560949">
    <property type="protein sequence ID" value="EPZ34509.1"/>
    <property type="molecule type" value="Genomic_DNA"/>
</dbReference>
<sequence>MFYFGKSVKQCYGQKPECVVSSTKTNSVYSDKEKEKSLRTEETESCKNSDHGPYTFNKTFKISILFGFLYFIEMYFDTFSLCSISVASSSILSNMSSIFTLILSIPLKIERATFFKVIAAIITIASAGLLCLDTESNHPMGIIFALLCAFAFSCYSVLLRKLAPQEDRLNTVLLFGLVGVINLLTLWPFMFILHYMGVETLEIPPKSVMIELILTHVICTFPQVYFLIYAQKRTSPVVVSIGMGMSIPLSIVGNILINNEFPTPMMLISGICALVGFVFVNLAEFKPKAFLDTSTPKKQAALAGNALIMAGPNPLNRAPGPSFLTSLENTSTAPVYMPSGADCNLDLTTSAGIATAQLAIPAAPPANKTAIEFNWSGVDPAGATDPGISLAKVAPVPLKIDLIPPSLYNLAAASIGPEYSFSFPAPCVCKSTLILSDGAIRAVAGIAENPPANRI</sequence>
<dbReference type="STRING" id="988480.A0A075B0L6"/>
<evidence type="ECO:0000256" key="5">
    <source>
        <dbReference type="SAM" id="Phobius"/>
    </source>
</evidence>
<dbReference type="InterPro" id="IPR000620">
    <property type="entry name" value="EamA_dom"/>
</dbReference>
<evidence type="ECO:0000256" key="3">
    <source>
        <dbReference type="ARBA" id="ARBA00022989"/>
    </source>
</evidence>
<dbReference type="SUPFAM" id="SSF103481">
    <property type="entry name" value="Multidrug resistance efflux transporter EmrE"/>
    <property type="match status" value="2"/>
</dbReference>
<evidence type="ECO:0000256" key="1">
    <source>
        <dbReference type="ARBA" id="ARBA00004141"/>
    </source>
</evidence>
<dbReference type="AlphaFoldDB" id="A0A075B0L6"/>
<feature type="transmembrane region" description="Helical" evidence="5">
    <location>
        <begin position="208"/>
        <end position="230"/>
    </location>
</feature>
<dbReference type="OrthoDB" id="1436450at2759"/>
<keyword evidence="8" id="KW-1185">Reference proteome</keyword>
<dbReference type="PANTHER" id="PTHR23051:SF0">
    <property type="entry name" value="SOLUTE CARRIER FAMILY 35 MEMBER F5"/>
    <property type="match status" value="1"/>
</dbReference>
<evidence type="ECO:0000313" key="8">
    <source>
        <dbReference type="Proteomes" id="UP000030755"/>
    </source>
</evidence>
<reference evidence="7 8" key="1">
    <citation type="journal article" date="2013" name="Curr. Biol.">
        <title>Shared signatures of parasitism and phylogenomics unite Cryptomycota and microsporidia.</title>
        <authorList>
            <person name="James T.Y."/>
            <person name="Pelin A."/>
            <person name="Bonen L."/>
            <person name="Ahrendt S."/>
            <person name="Sain D."/>
            <person name="Corradi N."/>
            <person name="Stajich J.E."/>
        </authorList>
    </citation>
    <scope>NUCLEOTIDE SEQUENCE [LARGE SCALE GENOMIC DNA]</scope>
    <source>
        <strain evidence="7 8">CSF55</strain>
    </source>
</reference>
<feature type="transmembrane region" description="Helical" evidence="5">
    <location>
        <begin position="237"/>
        <end position="257"/>
    </location>
</feature>
<dbReference type="InterPro" id="IPR037185">
    <property type="entry name" value="EmrE-like"/>
</dbReference>
<evidence type="ECO:0000256" key="4">
    <source>
        <dbReference type="ARBA" id="ARBA00023136"/>
    </source>
</evidence>
<feature type="transmembrane region" description="Helical" evidence="5">
    <location>
        <begin position="78"/>
        <end position="102"/>
    </location>
</feature>
<dbReference type="Proteomes" id="UP000030755">
    <property type="component" value="Unassembled WGS sequence"/>
</dbReference>
<keyword evidence="3 5" id="KW-1133">Transmembrane helix</keyword>
<feature type="transmembrane region" description="Helical" evidence="5">
    <location>
        <begin position="114"/>
        <end position="132"/>
    </location>
</feature>
<keyword evidence="4 5" id="KW-0472">Membrane</keyword>
<dbReference type="HOGENOM" id="CLU_601516_0_0_1"/>
<dbReference type="PANTHER" id="PTHR23051">
    <property type="entry name" value="SOLUTE CARRIER FAMILY 35, MEMBER F5"/>
    <property type="match status" value="1"/>
</dbReference>
<proteinExistence type="predicted"/>
<protein>
    <recommendedName>
        <fullName evidence="6">EamA domain-containing protein</fullName>
    </recommendedName>
</protein>
<feature type="transmembrane region" description="Helical" evidence="5">
    <location>
        <begin position="138"/>
        <end position="159"/>
    </location>
</feature>
<dbReference type="Pfam" id="PF00892">
    <property type="entry name" value="EamA"/>
    <property type="match status" value="1"/>
</dbReference>
<feature type="transmembrane region" description="Helical" evidence="5">
    <location>
        <begin position="171"/>
        <end position="196"/>
    </location>
</feature>
<feature type="domain" description="EamA" evidence="6">
    <location>
        <begin position="140"/>
        <end position="281"/>
    </location>
</feature>
<organism evidence="7 8">
    <name type="scientific">Rozella allomycis (strain CSF55)</name>
    <dbReference type="NCBI Taxonomy" id="988480"/>
    <lineage>
        <taxon>Eukaryota</taxon>
        <taxon>Fungi</taxon>
        <taxon>Fungi incertae sedis</taxon>
        <taxon>Cryptomycota</taxon>
        <taxon>Cryptomycota incertae sedis</taxon>
        <taxon>Rozella</taxon>
    </lineage>
</organism>
<evidence type="ECO:0000259" key="6">
    <source>
        <dbReference type="Pfam" id="PF00892"/>
    </source>
</evidence>
<name>A0A075B0L6_ROZAC</name>
<keyword evidence="2 5" id="KW-0812">Transmembrane</keyword>